<feature type="non-terminal residue" evidence="6">
    <location>
        <position position="1"/>
    </location>
</feature>
<feature type="domain" description="Chemokine interleukin-8-like" evidence="5">
    <location>
        <begin position="6"/>
        <end position="64"/>
    </location>
</feature>
<comment type="subcellular location">
    <subcellularLocation>
        <location evidence="4">Secreted</location>
    </subcellularLocation>
</comment>
<keyword evidence="4" id="KW-0145">Chemotaxis</keyword>
<evidence type="ECO:0000256" key="2">
    <source>
        <dbReference type="ARBA" id="ARBA00022514"/>
    </source>
</evidence>
<dbReference type="PROSITE" id="PS00472">
    <property type="entry name" value="SMALL_CYTOKINES_CC"/>
    <property type="match status" value="1"/>
</dbReference>
<feature type="non-terminal residue" evidence="6">
    <location>
        <position position="71"/>
    </location>
</feature>
<sequence length="71" mass="8085">LATHTPVECCFSYVKHVLRAAILTNFYETPKECFYPAIVFETKNGRKVCVDPKKTWVAKAVVKLQKKTHSA</sequence>
<dbReference type="PANTHER" id="PTHR12015">
    <property type="entry name" value="SMALL INDUCIBLE CYTOKINE A"/>
    <property type="match status" value="1"/>
</dbReference>
<dbReference type="InterPro" id="IPR000827">
    <property type="entry name" value="Chemokine_CC_CS"/>
</dbReference>
<reference evidence="7" key="1">
    <citation type="submission" date="2023-07" db="EMBL/GenBank/DDBJ databases">
        <title>Bird 10,000 Genomes (B10K) Project - Family phase.</title>
        <authorList>
            <person name="Zhang G."/>
        </authorList>
    </citation>
    <scope>NUCLEOTIDE SEQUENCE [LARGE SCALE GENOMIC DNA]</scope>
</reference>
<dbReference type="EMBL" id="WBNA01000311">
    <property type="protein sequence ID" value="NXD15441.1"/>
    <property type="molecule type" value="Genomic_DNA"/>
</dbReference>
<dbReference type="AlphaFoldDB" id="A0A851TI10"/>
<dbReference type="InterPro" id="IPR036048">
    <property type="entry name" value="Interleukin_8-like_sf"/>
</dbReference>
<organism evidence="6 7">
    <name type="scientific">Nothocercus nigrocapillus</name>
    <dbReference type="NCBI Taxonomy" id="1977171"/>
    <lineage>
        <taxon>Eukaryota</taxon>
        <taxon>Metazoa</taxon>
        <taxon>Chordata</taxon>
        <taxon>Craniata</taxon>
        <taxon>Vertebrata</taxon>
        <taxon>Euteleostomi</taxon>
        <taxon>Archelosauria</taxon>
        <taxon>Archosauria</taxon>
        <taxon>Dinosauria</taxon>
        <taxon>Saurischia</taxon>
        <taxon>Theropoda</taxon>
        <taxon>Coelurosauria</taxon>
        <taxon>Aves</taxon>
        <taxon>Palaeognathae</taxon>
        <taxon>Tinamiformes</taxon>
        <taxon>Tinamidae</taxon>
        <taxon>Nothocercus</taxon>
    </lineage>
</organism>
<dbReference type="GO" id="GO:0006955">
    <property type="term" value="P:immune response"/>
    <property type="evidence" value="ECO:0007669"/>
    <property type="project" value="InterPro"/>
</dbReference>
<dbReference type="GO" id="GO:0005615">
    <property type="term" value="C:extracellular space"/>
    <property type="evidence" value="ECO:0007669"/>
    <property type="project" value="UniProtKB-KW"/>
</dbReference>
<dbReference type="InterPro" id="IPR039809">
    <property type="entry name" value="Chemokine_b/g/d"/>
</dbReference>
<comment type="caution">
    <text evidence="6">The sequence shown here is derived from an EMBL/GenBank/DDBJ whole genome shotgun (WGS) entry which is preliminary data.</text>
</comment>
<name>A0A851TI10_9AVES</name>
<gene>
    <name evidence="6" type="primary">Ccl3</name>
    <name evidence="6" type="ORF">NOTNIG_R06557</name>
</gene>
<dbReference type="FunFam" id="2.40.50.40:FF:000002">
    <property type="entry name" value="C-C motif chemokine"/>
    <property type="match status" value="1"/>
</dbReference>
<dbReference type="Gene3D" id="2.40.50.40">
    <property type="match status" value="1"/>
</dbReference>
<keyword evidence="3" id="KW-1015">Disulfide bond</keyword>
<dbReference type="Proteomes" id="UP000661971">
    <property type="component" value="Unassembled WGS sequence"/>
</dbReference>
<evidence type="ECO:0000313" key="6">
    <source>
        <dbReference type="EMBL" id="NXD15441.1"/>
    </source>
</evidence>
<evidence type="ECO:0000256" key="4">
    <source>
        <dbReference type="RuleBase" id="RU361150"/>
    </source>
</evidence>
<dbReference type="SUPFAM" id="SSF54117">
    <property type="entry name" value="Interleukin 8-like chemokines"/>
    <property type="match status" value="1"/>
</dbReference>
<keyword evidence="2 4" id="KW-0202">Cytokine</keyword>
<protein>
    <recommendedName>
        <fullName evidence="4">C-C motif chemokine</fullName>
    </recommendedName>
</protein>
<keyword evidence="7" id="KW-1185">Reference proteome</keyword>
<accession>A0A851TI10</accession>
<dbReference type="SMART" id="SM00199">
    <property type="entry name" value="SCY"/>
    <property type="match status" value="1"/>
</dbReference>
<keyword evidence="4" id="KW-0964">Secreted</keyword>
<dbReference type="Pfam" id="PF00048">
    <property type="entry name" value="IL8"/>
    <property type="match status" value="1"/>
</dbReference>
<dbReference type="InterPro" id="IPR001811">
    <property type="entry name" value="Chemokine_IL8-like_dom"/>
</dbReference>
<dbReference type="GO" id="GO:0008009">
    <property type="term" value="F:chemokine activity"/>
    <property type="evidence" value="ECO:0007669"/>
    <property type="project" value="InterPro"/>
</dbReference>
<proteinExistence type="inferred from homology"/>
<evidence type="ECO:0000313" key="7">
    <source>
        <dbReference type="Proteomes" id="UP000661971"/>
    </source>
</evidence>
<evidence type="ECO:0000256" key="1">
    <source>
        <dbReference type="ARBA" id="ARBA00010868"/>
    </source>
</evidence>
<evidence type="ECO:0000259" key="5">
    <source>
        <dbReference type="SMART" id="SM00199"/>
    </source>
</evidence>
<evidence type="ECO:0000256" key="3">
    <source>
        <dbReference type="ARBA" id="ARBA00023157"/>
    </source>
</evidence>
<dbReference type="CDD" id="cd00272">
    <property type="entry name" value="Chemokine_CC"/>
    <property type="match status" value="1"/>
</dbReference>
<comment type="similarity">
    <text evidence="1 4">Belongs to the intercrine beta (chemokine CC) family.</text>
</comment>